<feature type="signal peptide" evidence="2">
    <location>
        <begin position="1"/>
        <end position="19"/>
    </location>
</feature>
<evidence type="ECO:0000313" key="5">
    <source>
        <dbReference type="Proteomes" id="UP000030746"/>
    </source>
</evidence>
<feature type="domain" description="CBM2" evidence="3">
    <location>
        <begin position="24"/>
        <end position="109"/>
    </location>
</feature>
<dbReference type="InterPro" id="IPR012291">
    <property type="entry name" value="CBM2_carb-bd_dom_sf"/>
</dbReference>
<sequence length="181" mass="19850">MENNIRWLAILCLIGITSGQSSIPFTLWSHWQGGFVGETCFTAPVNMKGWIVSITFDVDVQKLSEIWNSELVEQVNQRLFIIKDVYYNKESTVGTRVCPGFKGLTNHNIRTTASIVFIPLFDDGKGVLPVDPTTSTAPIDATLAPPVEDTTAPPTEGVMPDDETTTEAENPSGKENFKASN</sequence>
<evidence type="ECO:0000259" key="3">
    <source>
        <dbReference type="Pfam" id="PF00553"/>
    </source>
</evidence>
<dbReference type="GO" id="GO:0004553">
    <property type="term" value="F:hydrolase activity, hydrolyzing O-glycosyl compounds"/>
    <property type="evidence" value="ECO:0007669"/>
    <property type="project" value="InterPro"/>
</dbReference>
<dbReference type="Proteomes" id="UP000030746">
    <property type="component" value="Unassembled WGS sequence"/>
</dbReference>
<keyword evidence="2" id="KW-0732">Signal</keyword>
<name>V4A802_LOTGI</name>
<accession>V4A802</accession>
<feature type="chain" id="PRO_5004716433" description="CBM2 domain-containing protein" evidence="2">
    <location>
        <begin position="20"/>
        <end position="181"/>
    </location>
</feature>
<dbReference type="STRING" id="225164.V4A802"/>
<dbReference type="RefSeq" id="XP_009057885.1">
    <property type="nucleotide sequence ID" value="XM_009059637.1"/>
</dbReference>
<dbReference type="InterPro" id="IPR001919">
    <property type="entry name" value="CBD2"/>
</dbReference>
<proteinExistence type="predicted"/>
<evidence type="ECO:0000256" key="1">
    <source>
        <dbReference type="SAM" id="MobiDB-lite"/>
    </source>
</evidence>
<reference evidence="4 5" key="1">
    <citation type="journal article" date="2013" name="Nature">
        <title>Insights into bilaterian evolution from three spiralian genomes.</title>
        <authorList>
            <person name="Simakov O."/>
            <person name="Marletaz F."/>
            <person name="Cho S.J."/>
            <person name="Edsinger-Gonzales E."/>
            <person name="Havlak P."/>
            <person name="Hellsten U."/>
            <person name="Kuo D.H."/>
            <person name="Larsson T."/>
            <person name="Lv J."/>
            <person name="Arendt D."/>
            <person name="Savage R."/>
            <person name="Osoegawa K."/>
            <person name="de Jong P."/>
            <person name="Grimwood J."/>
            <person name="Chapman J.A."/>
            <person name="Shapiro H."/>
            <person name="Aerts A."/>
            <person name="Otillar R.P."/>
            <person name="Terry A.Y."/>
            <person name="Boore J.L."/>
            <person name="Grigoriev I.V."/>
            <person name="Lindberg D.R."/>
            <person name="Seaver E.C."/>
            <person name="Weisblat D.A."/>
            <person name="Putnam N.H."/>
            <person name="Rokhsar D.S."/>
        </authorList>
    </citation>
    <scope>NUCLEOTIDE SEQUENCE [LARGE SCALE GENOMIC DNA]</scope>
</reference>
<feature type="region of interest" description="Disordered" evidence="1">
    <location>
        <begin position="132"/>
        <end position="181"/>
    </location>
</feature>
<dbReference type="SUPFAM" id="SSF49384">
    <property type="entry name" value="Carbohydrate-binding domain"/>
    <property type="match status" value="1"/>
</dbReference>
<dbReference type="KEGG" id="lgi:LOTGIDRAFT_153609"/>
<dbReference type="Gene3D" id="2.60.40.290">
    <property type="match status" value="1"/>
</dbReference>
<dbReference type="OMA" id="MHSWTIT"/>
<dbReference type="EMBL" id="KB202283">
    <property type="protein sequence ID" value="ESO91180.1"/>
    <property type="molecule type" value="Genomic_DNA"/>
</dbReference>
<dbReference type="HOGENOM" id="CLU_1490643_0_0_1"/>
<dbReference type="AlphaFoldDB" id="V4A802"/>
<dbReference type="GO" id="GO:0005975">
    <property type="term" value="P:carbohydrate metabolic process"/>
    <property type="evidence" value="ECO:0007669"/>
    <property type="project" value="InterPro"/>
</dbReference>
<dbReference type="OrthoDB" id="6151659at2759"/>
<dbReference type="GO" id="GO:0030247">
    <property type="term" value="F:polysaccharide binding"/>
    <property type="evidence" value="ECO:0007669"/>
    <property type="project" value="InterPro"/>
</dbReference>
<dbReference type="CTD" id="20236044"/>
<dbReference type="Pfam" id="PF00553">
    <property type="entry name" value="CBM_2"/>
    <property type="match status" value="1"/>
</dbReference>
<protein>
    <recommendedName>
        <fullName evidence="3">CBM2 domain-containing protein</fullName>
    </recommendedName>
</protein>
<keyword evidence="5" id="KW-1185">Reference proteome</keyword>
<evidence type="ECO:0000313" key="4">
    <source>
        <dbReference type="EMBL" id="ESO91180.1"/>
    </source>
</evidence>
<dbReference type="InterPro" id="IPR008965">
    <property type="entry name" value="CBM2/CBM3_carb-bd_dom_sf"/>
</dbReference>
<evidence type="ECO:0000256" key="2">
    <source>
        <dbReference type="SAM" id="SignalP"/>
    </source>
</evidence>
<gene>
    <name evidence="4" type="ORF">LOTGIDRAFT_153609</name>
</gene>
<dbReference type="GeneID" id="20236044"/>
<organism evidence="4 5">
    <name type="scientific">Lottia gigantea</name>
    <name type="common">Giant owl limpet</name>
    <dbReference type="NCBI Taxonomy" id="225164"/>
    <lineage>
        <taxon>Eukaryota</taxon>
        <taxon>Metazoa</taxon>
        <taxon>Spiralia</taxon>
        <taxon>Lophotrochozoa</taxon>
        <taxon>Mollusca</taxon>
        <taxon>Gastropoda</taxon>
        <taxon>Patellogastropoda</taxon>
        <taxon>Lottioidea</taxon>
        <taxon>Lottiidae</taxon>
        <taxon>Lottia</taxon>
    </lineage>
</organism>